<dbReference type="GO" id="GO:0042910">
    <property type="term" value="F:xenobiotic transmembrane transporter activity"/>
    <property type="evidence" value="ECO:0007669"/>
    <property type="project" value="TreeGrafter"/>
</dbReference>
<dbReference type="Pfam" id="PF00873">
    <property type="entry name" value="ACR_tran"/>
    <property type="match status" value="1"/>
</dbReference>
<comment type="similarity">
    <text evidence="2">Belongs to the resistance-nodulation-cell division (RND) (TC 2.A.6) family.</text>
</comment>
<dbReference type="SUPFAM" id="SSF82693">
    <property type="entry name" value="Multidrug efflux transporter AcrB pore domain, PN1, PN2, PC1 and PC2 subdomains"/>
    <property type="match status" value="3"/>
</dbReference>
<evidence type="ECO:0000256" key="4">
    <source>
        <dbReference type="ARBA" id="ARBA00022475"/>
    </source>
</evidence>
<dbReference type="Gene3D" id="3.30.70.1430">
    <property type="entry name" value="Multidrug efflux transporter AcrB pore domain"/>
    <property type="match status" value="2"/>
</dbReference>
<gene>
    <name evidence="8" type="ORF">F7R26_023335</name>
</gene>
<dbReference type="InterPro" id="IPR001036">
    <property type="entry name" value="Acrflvin-R"/>
</dbReference>
<organism evidence="8 9">
    <name type="scientific">Cupriavidus basilensis</name>
    <dbReference type="NCBI Taxonomy" id="68895"/>
    <lineage>
        <taxon>Bacteria</taxon>
        <taxon>Pseudomonadati</taxon>
        <taxon>Pseudomonadota</taxon>
        <taxon>Betaproteobacteria</taxon>
        <taxon>Burkholderiales</taxon>
        <taxon>Burkholderiaceae</taxon>
        <taxon>Cupriavidus</taxon>
    </lineage>
</organism>
<dbReference type="PRINTS" id="PR00702">
    <property type="entry name" value="ACRIFLAVINRP"/>
</dbReference>
<dbReference type="InterPro" id="IPR027463">
    <property type="entry name" value="AcrB_DN_DC_subdom"/>
</dbReference>
<evidence type="ECO:0000256" key="2">
    <source>
        <dbReference type="ARBA" id="ARBA00010942"/>
    </source>
</evidence>
<reference evidence="8 9" key="1">
    <citation type="submission" date="2020-10" db="EMBL/GenBank/DDBJ databases">
        <title>Complete genome sequence of Cupriavidus basilensis CCUG 49340T.</title>
        <authorList>
            <person name="Salva-Serra F."/>
            <person name="Donoso R.A."/>
            <person name="Cho K.H."/>
            <person name="Yoo J.A."/>
            <person name="Lee K."/>
            <person name="Yoon S.-H."/>
            <person name="Perez-Pantoja D."/>
            <person name="Moore E.R.B."/>
        </authorList>
    </citation>
    <scope>NUCLEOTIDE SEQUENCE [LARGE SCALE GENOMIC DNA]</scope>
    <source>
        <strain evidence="9">CCUG 49340</strain>
    </source>
</reference>
<proteinExistence type="inferred from homology"/>
<dbReference type="Proteomes" id="UP000397656">
    <property type="component" value="Chromosome 2"/>
</dbReference>
<sequence>MLAGLIDFSLRQRALVLIAACVLAVAGAWAYLKLPIDAFPDISPTQVKVILKIPGMTPEEVEQRVSTPIEQELLGIPHKTIVRSVSKYGISDVTVDFEEGVDSYWARQQVSERLAGLLRDLPANAIGGLAPITTPLGEMFMFTVEGDAFSLAERRRVLDWVLRPALRTVPGVADVNALGGEVRSYEVIPDPARLRARGVTLEQLRQALDANNRNDGAGRVEQGDENWVVRVEGGVRGVEDLRQVAVAAPGGRNGMPLVTVGDVATVRLGVATRNGAVSKDGRGEAVQGLVLALRGADARQLVADVQARLDALAPQLPKGMSTHVFYNRGELVTRAANTVVRALIEASLLVVVTLYLFLGGLRAALVVAATLPLSMLATFLLMRYVGLTANLMSLGGLAIALGMLVDAAVVVVENIESALAKAHERKSDPSLRGAVIRHAVASVAVPMLAGVSIIAIVFLPLLSLQGLEGKLFGPVALTIVLALASSVAIAFTVVPALASLLLRAHADETPYLMRKVARGFARLQDWSGRHPRAVFASAGVALAVAVALYLSVGKTFMPTMDEGDMIVQLQKAPSVSLATSVDLDLRVQQALLAEVPEIRSIVARSGSDDLGLDPMGLNETDTFLVLQPKDQWRGSKEDIAIAIRRVMERFPGVVYGFTQPIEMRVSEMLTGTRGDVAIKVFGSDLGAIDTAAQAIAARVRKIPGAAEVIAPSNEGVQYLTLALDRAAVGRAGLSGDALQALLRAQVEGDRIGIVPEGTVRTPLILRGSDSLRQTPESFTSLQVTAPDGTSWPLTSLAQVRRVEGPVRINHEDGGRFAVIQVSVEGRDLTGFVQEAQTAVAGLSGLPKGLRVAWGGQFENQQRAAARLALVVPLALGAIFLLLMLTFRSIRQAVLVIANIPFALVGGIAALRVAGEYLSVPASVGFIALLGIAVLNGVVLVSHFNTLLEEGLPMAEAVRTGVRDRLRPVLMTACITALGMIPLLLATGPGSEIQRPLAIVVSGGLVSSTALTLLLLPLLFERFGVARSRENKPGRIAQGEAQGEAQ</sequence>
<dbReference type="NCBIfam" id="TIGR00914">
    <property type="entry name" value="2A0601"/>
    <property type="match status" value="1"/>
</dbReference>
<dbReference type="EMBL" id="CP062804">
    <property type="protein sequence ID" value="QOT80386.1"/>
    <property type="molecule type" value="Genomic_DNA"/>
</dbReference>
<keyword evidence="6" id="KW-1133">Transmembrane helix</keyword>
<keyword evidence="5" id="KW-0812">Transmembrane</keyword>
<evidence type="ECO:0000256" key="7">
    <source>
        <dbReference type="ARBA" id="ARBA00023136"/>
    </source>
</evidence>
<dbReference type="GO" id="GO:0008324">
    <property type="term" value="F:monoatomic cation transmembrane transporter activity"/>
    <property type="evidence" value="ECO:0007669"/>
    <property type="project" value="InterPro"/>
</dbReference>
<dbReference type="Gene3D" id="3.30.70.1440">
    <property type="entry name" value="Multidrug efflux transporter AcrB pore domain"/>
    <property type="match status" value="1"/>
</dbReference>
<dbReference type="AlphaFoldDB" id="A0A643G146"/>
<evidence type="ECO:0000256" key="3">
    <source>
        <dbReference type="ARBA" id="ARBA00022448"/>
    </source>
</evidence>
<dbReference type="RefSeq" id="WP_150984233.1">
    <property type="nucleotide sequence ID" value="NZ_CP062804.1"/>
</dbReference>
<dbReference type="InterPro" id="IPR004763">
    <property type="entry name" value="CusA-like"/>
</dbReference>
<dbReference type="GO" id="GO:0005886">
    <property type="term" value="C:plasma membrane"/>
    <property type="evidence" value="ECO:0007669"/>
    <property type="project" value="UniProtKB-SubCell"/>
</dbReference>
<evidence type="ECO:0000313" key="9">
    <source>
        <dbReference type="Proteomes" id="UP000397656"/>
    </source>
</evidence>
<dbReference type="Gene3D" id="1.20.1640.10">
    <property type="entry name" value="Multidrug efflux transporter AcrB transmembrane domain"/>
    <property type="match status" value="2"/>
</dbReference>
<dbReference type="SUPFAM" id="SSF82866">
    <property type="entry name" value="Multidrug efflux transporter AcrB transmembrane domain"/>
    <property type="match status" value="2"/>
</dbReference>
<protein>
    <submittedName>
        <fullName evidence="8">Efflux RND transporter permease subunit</fullName>
    </submittedName>
</protein>
<keyword evidence="3" id="KW-0813">Transport</keyword>
<evidence type="ECO:0000313" key="8">
    <source>
        <dbReference type="EMBL" id="QOT80386.1"/>
    </source>
</evidence>
<comment type="subcellular location">
    <subcellularLocation>
        <location evidence="1">Cell membrane</location>
        <topology evidence="1">Multi-pass membrane protein</topology>
    </subcellularLocation>
</comment>
<dbReference type="PANTHER" id="PTHR32063">
    <property type="match status" value="1"/>
</dbReference>
<dbReference type="Gene3D" id="3.30.70.1320">
    <property type="entry name" value="Multidrug efflux transporter AcrB pore domain like"/>
    <property type="match status" value="1"/>
</dbReference>
<keyword evidence="7" id="KW-0472">Membrane</keyword>
<dbReference type="PANTHER" id="PTHR32063:SF68">
    <property type="entry name" value="PROBALE CATION EFFLUX SYSTEM PROTEIN"/>
    <property type="match status" value="1"/>
</dbReference>
<dbReference type="SUPFAM" id="SSF82714">
    <property type="entry name" value="Multidrug efflux transporter AcrB TolC docking domain, DN and DC subdomains"/>
    <property type="match status" value="2"/>
</dbReference>
<dbReference type="Gene3D" id="3.30.2090.10">
    <property type="entry name" value="Multidrug efflux transporter AcrB TolC docking domain, DN and DC subdomains"/>
    <property type="match status" value="2"/>
</dbReference>
<evidence type="ECO:0000256" key="6">
    <source>
        <dbReference type="ARBA" id="ARBA00022989"/>
    </source>
</evidence>
<keyword evidence="4" id="KW-1003">Cell membrane</keyword>
<evidence type="ECO:0000256" key="5">
    <source>
        <dbReference type="ARBA" id="ARBA00022692"/>
    </source>
</evidence>
<accession>A0A643G146</accession>
<evidence type="ECO:0000256" key="1">
    <source>
        <dbReference type="ARBA" id="ARBA00004651"/>
    </source>
</evidence>
<name>A0A643G146_9BURK</name>
<dbReference type="GeneID" id="98403870"/>